<reference evidence="2" key="1">
    <citation type="journal article" date="2023" name="Mol. Phylogenet. Evol.">
        <title>Genome-scale phylogeny and comparative genomics of the fungal order Sordariales.</title>
        <authorList>
            <person name="Hensen N."/>
            <person name="Bonometti L."/>
            <person name="Westerberg I."/>
            <person name="Brannstrom I.O."/>
            <person name="Guillou S."/>
            <person name="Cros-Aarteil S."/>
            <person name="Calhoun S."/>
            <person name="Haridas S."/>
            <person name="Kuo A."/>
            <person name="Mondo S."/>
            <person name="Pangilinan J."/>
            <person name="Riley R."/>
            <person name="LaButti K."/>
            <person name="Andreopoulos B."/>
            <person name="Lipzen A."/>
            <person name="Chen C."/>
            <person name="Yan M."/>
            <person name="Daum C."/>
            <person name="Ng V."/>
            <person name="Clum A."/>
            <person name="Steindorff A."/>
            <person name="Ohm R.A."/>
            <person name="Martin F."/>
            <person name="Silar P."/>
            <person name="Natvig D.O."/>
            <person name="Lalanne C."/>
            <person name="Gautier V."/>
            <person name="Ament-Velasquez S.L."/>
            <person name="Kruys A."/>
            <person name="Hutchinson M.I."/>
            <person name="Powell A.J."/>
            <person name="Barry K."/>
            <person name="Miller A.N."/>
            <person name="Grigoriev I.V."/>
            <person name="Debuchy R."/>
            <person name="Gladieux P."/>
            <person name="Hiltunen Thoren M."/>
            <person name="Johannesson H."/>
        </authorList>
    </citation>
    <scope>NUCLEOTIDE SEQUENCE</scope>
    <source>
        <strain evidence="2">CBS 958.72</strain>
    </source>
</reference>
<reference evidence="2" key="2">
    <citation type="submission" date="2023-06" db="EMBL/GenBank/DDBJ databases">
        <authorList>
            <consortium name="Lawrence Berkeley National Laboratory"/>
            <person name="Haridas S."/>
            <person name="Hensen N."/>
            <person name="Bonometti L."/>
            <person name="Westerberg I."/>
            <person name="Brannstrom I.O."/>
            <person name="Guillou S."/>
            <person name="Cros-Aarteil S."/>
            <person name="Calhoun S."/>
            <person name="Kuo A."/>
            <person name="Mondo S."/>
            <person name="Pangilinan J."/>
            <person name="Riley R."/>
            <person name="Labutti K."/>
            <person name="Andreopoulos B."/>
            <person name="Lipzen A."/>
            <person name="Chen C."/>
            <person name="Yanf M."/>
            <person name="Daum C."/>
            <person name="Ng V."/>
            <person name="Clum A."/>
            <person name="Steindorff A."/>
            <person name="Ohm R."/>
            <person name="Martin F."/>
            <person name="Silar P."/>
            <person name="Natvig D."/>
            <person name="Lalanne C."/>
            <person name="Gautier V."/>
            <person name="Ament-Velasquez S.L."/>
            <person name="Kruys A."/>
            <person name="Hutchinson M.I."/>
            <person name="Powell A.J."/>
            <person name="Barry K."/>
            <person name="Miller A.N."/>
            <person name="Grigoriev I.V."/>
            <person name="Debuchy R."/>
            <person name="Gladieux P."/>
            <person name="Thoren M.H."/>
            <person name="Johannesson H."/>
        </authorList>
    </citation>
    <scope>NUCLEOTIDE SEQUENCE</scope>
    <source>
        <strain evidence="2">CBS 958.72</strain>
    </source>
</reference>
<comment type="caution">
    <text evidence="2">The sequence shown here is derived from an EMBL/GenBank/DDBJ whole genome shotgun (WGS) entry which is preliminary data.</text>
</comment>
<dbReference type="Proteomes" id="UP001287356">
    <property type="component" value="Unassembled WGS sequence"/>
</dbReference>
<organism evidence="2 3">
    <name type="scientific">Lasiosphaeria ovina</name>
    <dbReference type="NCBI Taxonomy" id="92902"/>
    <lineage>
        <taxon>Eukaryota</taxon>
        <taxon>Fungi</taxon>
        <taxon>Dikarya</taxon>
        <taxon>Ascomycota</taxon>
        <taxon>Pezizomycotina</taxon>
        <taxon>Sordariomycetes</taxon>
        <taxon>Sordariomycetidae</taxon>
        <taxon>Sordariales</taxon>
        <taxon>Lasiosphaeriaceae</taxon>
        <taxon>Lasiosphaeria</taxon>
    </lineage>
</organism>
<evidence type="ECO:0000313" key="3">
    <source>
        <dbReference type="Proteomes" id="UP001287356"/>
    </source>
</evidence>
<accession>A0AAE0NJP4</accession>
<sequence length="74" mass="8029">MASTSGNTDTKEASTTEKGAAETNSTNDNSQFQTEKATKRDSQRYYICACQVCICGRSVDYPGDACDTCSRHAF</sequence>
<proteinExistence type="predicted"/>
<name>A0AAE0NJP4_9PEZI</name>
<evidence type="ECO:0000313" key="2">
    <source>
        <dbReference type="EMBL" id="KAK3382707.1"/>
    </source>
</evidence>
<feature type="compositionally biased region" description="Polar residues" evidence="1">
    <location>
        <begin position="22"/>
        <end position="35"/>
    </location>
</feature>
<dbReference type="AlphaFoldDB" id="A0AAE0NJP4"/>
<protein>
    <submittedName>
        <fullName evidence="2">Uncharacterized protein</fullName>
    </submittedName>
</protein>
<gene>
    <name evidence="2" type="ORF">B0T24DRAFT_20926</name>
</gene>
<dbReference type="EMBL" id="JAULSN010000001">
    <property type="protein sequence ID" value="KAK3382707.1"/>
    <property type="molecule type" value="Genomic_DNA"/>
</dbReference>
<keyword evidence="3" id="KW-1185">Reference proteome</keyword>
<feature type="region of interest" description="Disordered" evidence="1">
    <location>
        <begin position="1"/>
        <end position="41"/>
    </location>
</feature>
<evidence type="ECO:0000256" key="1">
    <source>
        <dbReference type="SAM" id="MobiDB-lite"/>
    </source>
</evidence>